<proteinExistence type="predicted"/>
<organism evidence="1 2">
    <name type="scientific">Sphingomonas qomolangmaensis</name>
    <dbReference type="NCBI Taxonomy" id="2918765"/>
    <lineage>
        <taxon>Bacteria</taxon>
        <taxon>Pseudomonadati</taxon>
        <taxon>Pseudomonadota</taxon>
        <taxon>Alphaproteobacteria</taxon>
        <taxon>Sphingomonadales</taxon>
        <taxon>Sphingomonadaceae</taxon>
        <taxon>Sphingomonas</taxon>
    </lineage>
</organism>
<name>A0ABY5LD25_9SPHN</name>
<accession>A0ABY5LD25</accession>
<dbReference type="EMBL" id="CP101740">
    <property type="protein sequence ID" value="UUL83730.1"/>
    <property type="molecule type" value="Genomic_DNA"/>
</dbReference>
<evidence type="ECO:0000313" key="1">
    <source>
        <dbReference type="EMBL" id="UUL83730.1"/>
    </source>
</evidence>
<protein>
    <submittedName>
        <fullName evidence="1">DUF481 domain-containing protein</fullName>
    </submittedName>
</protein>
<sequence length="303" mass="33372">MSQGLPLIAIALLVSPDDPVLKAPGDQIPVEVKAMLDAAIASGNEGEVNTLVKYVQQVKMPSSDRVARLAQAWKNDRAASAQKRMQEADFLALVKGRVELGGFTTSGNTSNSGVTGRVEVKREGLNWRHKLLLQADYQESFGLTSRERYVASYEPNYKVDDRLYVYGATQYESDRFLGYINRYSASSGAGYSAIRRTGMRLDLELGPAYRYTDYTDDTSESNVAARGSLAFEWKVSPRIELRQNASAYLQSANSTISSNTALNAKVLGPLSAQLSYIVQYESMPPVGRVETDTTSRASLVYEF</sequence>
<dbReference type="Pfam" id="PF04338">
    <property type="entry name" value="DUF481"/>
    <property type="match status" value="1"/>
</dbReference>
<dbReference type="RefSeq" id="WP_256507566.1">
    <property type="nucleotide sequence ID" value="NZ_CP101740.1"/>
</dbReference>
<dbReference type="InterPro" id="IPR007433">
    <property type="entry name" value="DUF481"/>
</dbReference>
<keyword evidence="2" id="KW-1185">Reference proteome</keyword>
<reference evidence="1" key="1">
    <citation type="submission" date="2022-07" db="EMBL/GenBank/DDBJ databases">
        <title>Sphingomonas sp. nov., a novel bacterium isolated from the north slope of the Mount Everest.</title>
        <authorList>
            <person name="Cui X."/>
            <person name="Liu Y."/>
        </authorList>
    </citation>
    <scope>NUCLEOTIDE SEQUENCE</scope>
    <source>
        <strain evidence="1">S5-59</strain>
    </source>
</reference>
<dbReference type="Proteomes" id="UP001058533">
    <property type="component" value="Chromosome"/>
</dbReference>
<gene>
    <name evidence="1" type="ORF">NMP03_05885</name>
</gene>
<evidence type="ECO:0000313" key="2">
    <source>
        <dbReference type="Proteomes" id="UP001058533"/>
    </source>
</evidence>